<gene>
    <name evidence="1" type="ORF">NC99_37490</name>
</gene>
<sequence length="120" mass="14012">MRNARLASKPIFSFSSIRQKYKIRLNAVSDVCEKESIHLGEKRMKAVEYYGSFQCWEDLKWSLAGNCDKRADFPNHIIRWLISRILLFVFTQKVNKKLKADFYLQAPSSEKLSSAGDFTR</sequence>
<keyword evidence="2" id="KW-1185">Reference proteome</keyword>
<name>A0A0L8V4P7_9BACT</name>
<proteinExistence type="predicted"/>
<accession>A0A0L8V4P7</accession>
<comment type="caution">
    <text evidence="1">The sequence shown here is derived from an EMBL/GenBank/DDBJ whole genome shotgun (WGS) entry which is preliminary data.</text>
</comment>
<dbReference type="Proteomes" id="UP000036958">
    <property type="component" value="Unassembled WGS sequence"/>
</dbReference>
<dbReference type="AlphaFoldDB" id="A0A0L8V4P7"/>
<evidence type="ECO:0000313" key="1">
    <source>
        <dbReference type="EMBL" id="KOH43470.1"/>
    </source>
</evidence>
<evidence type="ECO:0000313" key="2">
    <source>
        <dbReference type="Proteomes" id="UP000036958"/>
    </source>
</evidence>
<dbReference type="EMBL" id="LGIA01000187">
    <property type="protein sequence ID" value="KOH43470.1"/>
    <property type="molecule type" value="Genomic_DNA"/>
</dbReference>
<organism evidence="1 2">
    <name type="scientific">Sunxiuqinia dokdonensis</name>
    <dbReference type="NCBI Taxonomy" id="1409788"/>
    <lineage>
        <taxon>Bacteria</taxon>
        <taxon>Pseudomonadati</taxon>
        <taxon>Bacteroidota</taxon>
        <taxon>Bacteroidia</taxon>
        <taxon>Marinilabiliales</taxon>
        <taxon>Prolixibacteraceae</taxon>
        <taxon>Sunxiuqinia</taxon>
    </lineage>
</organism>
<reference evidence="2" key="1">
    <citation type="submission" date="2015-07" db="EMBL/GenBank/DDBJ databases">
        <title>Genome sequencing of Sunxiuqinia dokdonensis strain SK.</title>
        <authorList>
            <person name="Ahn S."/>
            <person name="Kim B.-C."/>
        </authorList>
    </citation>
    <scope>NUCLEOTIDE SEQUENCE [LARGE SCALE GENOMIC DNA]</scope>
    <source>
        <strain evidence="2">SK</strain>
    </source>
</reference>
<protein>
    <submittedName>
        <fullName evidence="1">Uncharacterized protein</fullName>
    </submittedName>
</protein>